<proteinExistence type="predicted"/>
<name>A0AAV0YVR0_VICFA</name>
<dbReference type="GO" id="GO:0016746">
    <property type="term" value="F:acyltransferase activity"/>
    <property type="evidence" value="ECO:0007669"/>
    <property type="project" value="InterPro"/>
</dbReference>
<evidence type="ECO:0000256" key="1">
    <source>
        <dbReference type="SAM" id="Phobius"/>
    </source>
</evidence>
<evidence type="ECO:0000259" key="2">
    <source>
        <dbReference type="Pfam" id="PF02801"/>
    </source>
</evidence>
<dbReference type="InterPro" id="IPR016039">
    <property type="entry name" value="Thiolase-like"/>
</dbReference>
<evidence type="ECO:0000313" key="4">
    <source>
        <dbReference type="Proteomes" id="UP001157006"/>
    </source>
</evidence>
<evidence type="ECO:0000313" key="3">
    <source>
        <dbReference type="EMBL" id="CAI8590009.1"/>
    </source>
</evidence>
<accession>A0AAV0YVR0</accession>
<dbReference type="EMBL" id="OX451736">
    <property type="protein sequence ID" value="CAI8590009.1"/>
    <property type="molecule type" value="Genomic_DNA"/>
</dbReference>
<reference evidence="3 4" key="1">
    <citation type="submission" date="2023-01" db="EMBL/GenBank/DDBJ databases">
        <authorList>
            <person name="Kreplak J."/>
        </authorList>
    </citation>
    <scope>NUCLEOTIDE SEQUENCE [LARGE SCALE GENOMIC DNA]</scope>
</reference>
<keyword evidence="1" id="KW-0472">Membrane</keyword>
<keyword evidence="1" id="KW-1133">Transmembrane helix</keyword>
<keyword evidence="1" id="KW-0812">Transmembrane</keyword>
<dbReference type="AlphaFoldDB" id="A0AAV0YVR0"/>
<dbReference type="SUPFAM" id="SSF53901">
    <property type="entry name" value="Thiolase-like"/>
    <property type="match status" value="1"/>
</dbReference>
<organism evidence="3 4">
    <name type="scientific">Vicia faba</name>
    <name type="common">Broad bean</name>
    <name type="synonym">Faba vulgaris</name>
    <dbReference type="NCBI Taxonomy" id="3906"/>
    <lineage>
        <taxon>Eukaryota</taxon>
        <taxon>Viridiplantae</taxon>
        <taxon>Streptophyta</taxon>
        <taxon>Embryophyta</taxon>
        <taxon>Tracheophyta</taxon>
        <taxon>Spermatophyta</taxon>
        <taxon>Magnoliopsida</taxon>
        <taxon>eudicotyledons</taxon>
        <taxon>Gunneridae</taxon>
        <taxon>Pentapetalae</taxon>
        <taxon>rosids</taxon>
        <taxon>fabids</taxon>
        <taxon>Fabales</taxon>
        <taxon>Fabaceae</taxon>
        <taxon>Papilionoideae</taxon>
        <taxon>50 kb inversion clade</taxon>
        <taxon>NPAAA clade</taxon>
        <taxon>Hologalegina</taxon>
        <taxon>IRL clade</taxon>
        <taxon>Fabeae</taxon>
        <taxon>Vicia</taxon>
    </lineage>
</organism>
<sequence length="142" mass="15704">MGLSFSLFQSMIGHCLGAAAGLEAISTIKPITSGWLHPTINQDSACTIMSMITTLPVVQLFFFHILLIKKGLITYDYVVAMRELEQEQEQLGVGGHQSPQMSTVSSFTGLINVSSFNALHRGAWCTPPRMFLEDQHLEVMFL</sequence>
<dbReference type="Proteomes" id="UP001157006">
    <property type="component" value="Chromosome 1L"/>
</dbReference>
<keyword evidence="4" id="KW-1185">Reference proteome</keyword>
<protein>
    <recommendedName>
        <fullName evidence="2">Beta-ketoacyl synthase C-terminal domain-containing protein</fullName>
    </recommendedName>
</protein>
<feature type="transmembrane region" description="Helical" evidence="1">
    <location>
        <begin position="48"/>
        <end position="68"/>
    </location>
</feature>
<dbReference type="Pfam" id="PF02801">
    <property type="entry name" value="Ketoacyl-synt_C"/>
    <property type="match status" value="1"/>
</dbReference>
<gene>
    <name evidence="3" type="ORF">VFH_I420840</name>
</gene>
<feature type="domain" description="Beta-ketoacyl synthase C-terminal" evidence="2">
    <location>
        <begin position="9"/>
        <end position="42"/>
    </location>
</feature>
<dbReference type="InterPro" id="IPR014031">
    <property type="entry name" value="Ketoacyl_synth_C"/>
</dbReference>